<reference evidence="6" key="1">
    <citation type="journal article" date="2021" name="Microorganisms">
        <title>Acidisoma silvae sp. nov. and Acidisomacellulosilytica sp. nov., Two Acidophilic Bacteria Isolated from Decaying Wood, Hydrolyzing Cellulose and Producing Poly-3-hydroxybutyrate.</title>
        <authorList>
            <person name="Mieszkin S."/>
            <person name="Pouder E."/>
            <person name="Uroz S."/>
            <person name="Simon-Colin C."/>
            <person name="Alain K."/>
        </authorList>
    </citation>
    <scope>NUCLEOTIDE SEQUENCE</scope>
    <source>
        <strain evidence="6">HW T2.11</strain>
    </source>
</reference>
<evidence type="ECO:0000259" key="5">
    <source>
        <dbReference type="PROSITE" id="PS50850"/>
    </source>
</evidence>
<evidence type="ECO:0000256" key="2">
    <source>
        <dbReference type="ARBA" id="ARBA00022989"/>
    </source>
</evidence>
<dbReference type="InterPro" id="IPR036259">
    <property type="entry name" value="MFS_trans_sf"/>
</dbReference>
<name>A0A964DYN3_9PROT</name>
<feature type="transmembrane region" description="Helical" evidence="4">
    <location>
        <begin position="281"/>
        <end position="298"/>
    </location>
</feature>
<dbReference type="InterPro" id="IPR011701">
    <property type="entry name" value="MFS"/>
</dbReference>
<dbReference type="Proteomes" id="UP000708298">
    <property type="component" value="Unassembled WGS sequence"/>
</dbReference>
<feature type="transmembrane region" description="Helical" evidence="4">
    <location>
        <begin position="136"/>
        <end position="156"/>
    </location>
</feature>
<sequence length="408" mass="42761">MISASMHLALINFFTGDIQGGLGPFLATWLAWQGGWSPARVGSVMTVIGLFALLLNGPAGAIVDHTRYPRVVLAAACGAILLGTAIIVQWHGLFWVIVSQCLTGAGGTLMLPALTLFTLGIVGKNRFPQQQGRNQAFNHAGIVTAALLIIGLGSILGPTAPFWVFGTMAFGAIIAIFATPARSFNGRRAHGWEEGEADHVEHRSAMRDILRNGGLMRLAVALTLFNLANGYMLALISQRLVVAGHDGTSWLAAYVVIAQGVMIPVALWAGHLADRRGRRRLLTIACLVLPLRAVLSAFTTDPWVLILAEIMDGISSGLIGVAIPVVVADLTWGTGRTQTALGALNTIQGVGGALSGFFGGTMISWLGWQGAFFALAVPAAAAAVLVLGIQESHREIGGRAGEAVQPGD</sequence>
<feature type="transmembrane region" description="Helical" evidence="4">
    <location>
        <begin position="38"/>
        <end position="59"/>
    </location>
</feature>
<keyword evidence="3 4" id="KW-0472">Membrane</keyword>
<dbReference type="PANTHER" id="PTHR23539">
    <property type="entry name" value="MFS TRANSPORTER"/>
    <property type="match status" value="1"/>
</dbReference>
<feature type="transmembrane region" description="Helical" evidence="4">
    <location>
        <begin position="7"/>
        <end position="32"/>
    </location>
</feature>
<organism evidence="6 7">
    <name type="scientific">Acidisoma silvae</name>
    <dbReference type="NCBI Taxonomy" id="2802396"/>
    <lineage>
        <taxon>Bacteria</taxon>
        <taxon>Pseudomonadati</taxon>
        <taxon>Pseudomonadota</taxon>
        <taxon>Alphaproteobacteria</taxon>
        <taxon>Acetobacterales</taxon>
        <taxon>Acidocellaceae</taxon>
        <taxon>Acidisoma</taxon>
    </lineage>
</organism>
<feature type="transmembrane region" description="Helical" evidence="4">
    <location>
        <begin position="248"/>
        <end position="269"/>
    </location>
</feature>
<feature type="transmembrane region" description="Helical" evidence="4">
    <location>
        <begin position="304"/>
        <end position="328"/>
    </location>
</feature>
<reference evidence="6" key="2">
    <citation type="submission" date="2021-01" db="EMBL/GenBank/DDBJ databases">
        <authorList>
            <person name="Mieszkin S."/>
            <person name="Pouder E."/>
            <person name="Alain K."/>
        </authorList>
    </citation>
    <scope>NUCLEOTIDE SEQUENCE</scope>
    <source>
        <strain evidence="6">HW T2.11</strain>
    </source>
</reference>
<feature type="transmembrane region" description="Helical" evidence="4">
    <location>
        <begin position="371"/>
        <end position="389"/>
    </location>
</feature>
<evidence type="ECO:0000256" key="4">
    <source>
        <dbReference type="SAM" id="Phobius"/>
    </source>
</evidence>
<evidence type="ECO:0000256" key="3">
    <source>
        <dbReference type="ARBA" id="ARBA00023136"/>
    </source>
</evidence>
<evidence type="ECO:0000313" key="6">
    <source>
        <dbReference type="EMBL" id="MCB8875204.1"/>
    </source>
</evidence>
<protein>
    <submittedName>
        <fullName evidence="6">MFS transporter</fullName>
    </submittedName>
</protein>
<dbReference type="Pfam" id="PF07690">
    <property type="entry name" value="MFS_1"/>
    <property type="match status" value="1"/>
</dbReference>
<dbReference type="PANTHER" id="PTHR23539:SF1">
    <property type="entry name" value="MAJOR FACILITATOR SUPERFAMILY (MFS) PROFILE DOMAIN-CONTAINING PROTEIN"/>
    <property type="match status" value="1"/>
</dbReference>
<feature type="transmembrane region" description="Helical" evidence="4">
    <location>
        <begin position="104"/>
        <end position="124"/>
    </location>
</feature>
<keyword evidence="2 4" id="KW-1133">Transmembrane helix</keyword>
<dbReference type="EMBL" id="JAESVB010000003">
    <property type="protein sequence ID" value="MCB8875204.1"/>
    <property type="molecule type" value="Genomic_DNA"/>
</dbReference>
<comment type="caution">
    <text evidence="6">The sequence shown here is derived from an EMBL/GenBank/DDBJ whole genome shotgun (WGS) entry which is preliminary data.</text>
</comment>
<keyword evidence="7" id="KW-1185">Reference proteome</keyword>
<evidence type="ECO:0000313" key="7">
    <source>
        <dbReference type="Proteomes" id="UP000708298"/>
    </source>
</evidence>
<accession>A0A964DYN3</accession>
<feature type="domain" description="Major facilitator superfamily (MFS) profile" evidence="5">
    <location>
        <begin position="209"/>
        <end position="408"/>
    </location>
</feature>
<evidence type="ECO:0000256" key="1">
    <source>
        <dbReference type="ARBA" id="ARBA00022692"/>
    </source>
</evidence>
<dbReference type="PROSITE" id="PS50850">
    <property type="entry name" value="MFS"/>
    <property type="match status" value="1"/>
</dbReference>
<gene>
    <name evidence="6" type="ORF">ASILVAE211_08440</name>
</gene>
<feature type="transmembrane region" description="Helical" evidence="4">
    <location>
        <begin position="340"/>
        <end position="365"/>
    </location>
</feature>
<dbReference type="RefSeq" id="WP_227320873.1">
    <property type="nucleotide sequence ID" value="NZ_JAESVB010000003.1"/>
</dbReference>
<dbReference type="SUPFAM" id="SSF103473">
    <property type="entry name" value="MFS general substrate transporter"/>
    <property type="match status" value="1"/>
</dbReference>
<proteinExistence type="predicted"/>
<dbReference type="AlphaFoldDB" id="A0A964DYN3"/>
<feature type="transmembrane region" description="Helical" evidence="4">
    <location>
        <begin position="162"/>
        <end position="181"/>
    </location>
</feature>
<feature type="transmembrane region" description="Helical" evidence="4">
    <location>
        <begin position="215"/>
        <end position="236"/>
    </location>
</feature>
<dbReference type="InterPro" id="IPR020846">
    <property type="entry name" value="MFS_dom"/>
</dbReference>
<feature type="transmembrane region" description="Helical" evidence="4">
    <location>
        <begin position="71"/>
        <end position="98"/>
    </location>
</feature>
<dbReference type="Gene3D" id="1.20.1250.20">
    <property type="entry name" value="MFS general substrate transporter like domains"/>
    <property type="match status" value="2"/>
</dbReference>
<keyword evidence="1 4" id="KW-0812">Transmembrane</keyword>
<dbReference type="GO" id="GO:0022857">
    <property type="term" value="F:transmembrane transporter activity"/>
    <property type="evidence" value="ECO:0007669"/>
    <property type="project" value="InterPro"/>
</dbReference>